<name>A0A162MDB3_9FIRM</name>
<dbReference type="PANTHER" id="PTHR43808">
    <property type="entry name" value="ACETYLORNITHINE DEACETYLASE"/>
    <property type="match status" value="1"/>
</dbReference>
<keyword evidence="3" id="KW-1185">Reference proteome</keyword>
<dbReference type="EMBL" id="LOHZ01000035">
    <property type="protein sequence ID" value="KYO65364.1"/>
    <property type="molecule type" value="Genomic_DNA"/>
</dbReference>
<gene>
    <name evidence="2" type="ORF">ATZ99_15980</name>
</gene>
<dbReference type="Gene3D" id="3.40.630.10">
    <property type="entry name" value="Zn peptidases"/>
    <property type="match status" value="1"/>
</dbReference>
<organism evidence="2 3">
    <name type="scientific">Thermovenabulum gondwanense</name>
    <dbReference type="NCBI Taxonomy" id="520767"/>
    <lineage>
        <taxon>Bacteria</taxon>
        <taxon>Bacillati</taxon>
        <taxon>Bacillota</taxon>
        <taxon>Clostridia</taxon>
        <taxon>Thermosediminibacterales</taxon>
        <taxon>Thermosediminibacteraceae</taxon>
        <taxon>Thermovenabulum</taxon>
    </lineage>
</organism>
<evidence type="ECO:0000256" key="1">
    <source>
        <dbReference type="SAM" id="Coils"/>
    </source>
</evidence>
<dbReference type="InterPro" id="IPR012166">
    <property type="entry name" value="Uncharacterised_RocB"/>
</dbReference>
<dbReference type="PIRSF" id="PIRSF010386">
    <property type="entry name" value="RocB"/>
    <property type="match status" value="1"/>
</dbReference>
<dbReference type="AlphaFoldDB" id="A0A162MDB3"/>
<dbReference type="InterPro" id="IPR050072">
    <property type="entry name" value="Peptidase_M20A"/>
</dbReference>
<dbReference type="OrthoDB" id="9815360at2"/>
<accession>A0A162MDB3</accession>
<evidence type="ECO:0000313" key="2">
    <source>
        <dbReference type="EMBL" id="KYO65364.1"/>
    </source>
</evidence>
<dbReference type="PANTHER" id="PTHR43808:SF27">
    <property type="entry name" value="PROTEIN ROCB"/>
    <property type="match status" value="1"/>
</dbReference>
<comment type="caution">
    <text evidence="2">The sequence shown here is derived from an EMBL/GenBank/DDBJ whole genome shotgun (WGS) entry which is preliminary data.</text>
</comment>
<dbReference type="SUPFAM" id="SSF53187">
    <property type="entry name" value="Zn-dependent exopeptidases"/>
    <property type="match status" value="1"/>
</dbReference>
<evidence type="ECO:0000313" key="3">
    <source>
        <dbReference type="Proteomes" id="UP000075737"/>
    </source>
</evidence>
<dbReference type="Pfam" id="PF01546">
    <property type="entry name" value="Peptidase_M20"/>
    <property type="match status" value="1"/>
</dbReference>
<evidence type="ECO:0008006" key="4">
    <source>
        <dbReference type="Google" id="ProtNLM"/>
    </source>
</evidence>
<sequence length="546" mass="62706">MREYLINLVKKLTAQSSIVGTEGELEIAKIIYQELKGFDYFKKNPQNLRICDVRNDALRRKNVIAVVRGEKEKTSDTVILIGHMDTVGIEDYGNLKDYALNPDELKEKLLSKNLDEETKRDIYSEDWLFGRGIFDMKAGLAVEIGLLKFITENIKDFRGNIVFLAVADEEGNSKGVLSAVEDLLNLQKEYGFNYIAVLDTDYMAPKFTGDEKKYIYIGTVGKLLPCFYIYGRETHVGQAFEGLDANLLASEILKEVDLSFELSDVVENEASLPPISLALKDLKREYSVQTVNEAYIYLNYSTHISTPDKVMEKLKEKAYKAFNNAINKLNEEYEKYCRAAGLPFKKLPFEAKVLTFDEMYSEVKKETGGRIDEILSKKKKELLEQAVDERIYSLEIVREVHKNWSYKMPSVVLYFSPPYYPHIYVKSEDEKGERLITAIKKAVEKVKLQYDYNFEVKKFYPYISDLSYFALPGEREAIKVLTKNMPGYGEIYSLPVESIQKLNLPVANIGPFGKDAHKFTERLNITYSFEVLPELIELVIKNLFGN</sequence>
<proteinExistence type="predicted"/>
<dbReference type="GO" id="GO:0016787">
    <property type="term" value="F:hydrolase activity"/>
    <property type="evidence" value="ECO:0007669"/>
    <property type="project" value="InterPro"/>
</dbReference>
<dbReference type="RefSeq" id="WP_068748722.1">
    <property type="nucleotide sequence ID" value="NZ_LOHZ01000035.1"/>
</dbReference>
<dbReference type="Proteomes" id="UP000075737">
    <property type="component" value="Unassembled WGS sequence"/>
</dbReference>
<dbReference type="PATRIC" id="fig|520767.4.peg.1711"/>
<dbReference type="InterPro" id="IPR002933">
    <property type="entry name" value="Peptidase_M20"/>
</dbReference>
<reference evidence="2 3" key="1">
    <citation type="submission" date="2015-12" db="EMBL/GenBank/DDBJ databases">
        <title>Draft genome of Thermovenabulum gondwanense isolated from a red thermophilic microbial mat colonisisng an outflow channel of a bore well.</title>
        <authorList>
            <person name="Patel B.K."/>
        </authorList>
    </citation>
    <scope>NUCLEOTIDE SEQUENCE [LARGE SCALE GENOMIC DNA]</scope>
    <source>
        <strain evidence="2 3">R270</strain>
    </source>
</reference>
<protein>
    <recommendedName>
        <fullName evidence="4">Succinyl-diaminopimelate desuccinylase</fullName>
    </recommendedName>
</protein>
<keyword evidence="1" id="KW-0175">Coiled coil</keyword>
<feature type="coiled-coil region" evidence="1">
    <location>
        <begin position="312"/>
        <end position="339"/>
    </location>
</feature>